<protein>
    <submittedName>
        <fullName evidence="3">EGF-like domain-containing protein</fullName>
    </submittedName>
</protein>
<evidence type="ECO:0000313" key="3">
    <source>
        <dbReference type="EMBL" id="KYR02121.1"/>
    </source>
</evidence>
<accession>A0A152A7L5</accession>
<keyword evidence="4" id="KW-1185">Reference proteome</keyword>
<gene>
    <name evidence="3" type="ORF">DLAC_00920</name>
</gene>
<name>A0A152A7L5_TIELA</name>
<organism evidence="3 4">
    <name type="scientific">Tieghemostelium lacteum</name>
    <name type="common">Slime mold</name>
    <name type="synonym">Dictyostelium lacteum</name>
    <dbReference type="NCBI Taxonomy" id="361077"/>
    <lineage>
        <taxon>Eukaryota</taxon>
        <taxon>Amoebozoa</taxon>
        <taxon>Evosea</taxon>
        <taxon>Eumycetozoa</taxon>
        <taxon>Dictyostelia</taxon>
        <taxon>Dictyosteliales</taxon>
        <taxon>Raperosteliaceae</taxon>
        <taxon>Tieghemostelium</taxon>
    </lineage>
</organism>
<dbReference type="AlphaFoldDB" id="A0A152A7L5"/>
<dbReference type="InterPro" id="IPR055463">
    <property type="entry name" value="DUF7035"/>
</dbReference>
<comment type="caution">
    <text evidence="3">The sequence shown here is derived from an EMBL/GenBank/DDBJ whole genome shotgun (WGS) entry which is preliminary data.</text>
</comment>
<sequence>MNYKYSVLTVLFLFALINGQGSSSSGTTNPTVKGFTMTSINLSKTTLNASNPLSESTTFTVDLQYTGDMATLYKGFFSTNIDNGWYIYLTTNNFFNVTANSATIQFCVPMNAIQNCDIRHEQSIQCEYVIGFRTVGQSTYTIFQSPIISEAFPNSVLTIVQNLMQPALNSFNINTHQVGSLVTFEFDISIFASGLNKLELDVYNSTGEYVTLTADKPTTSNGLYYLEYLVSAEGTGTEYYVDNLLIRDNEGNALELSTGQLQQKYNSSIFKIAKSSTPALSQLYTYVFNNPPANNSVSGTQISTFTFNISLADFQTAILNPTSQLSLCSTYYLNSTFVTLYCDIPPNQDDRTYEFKWTSANPYIYQETTIEYKYLNDNQELPVISQVQYSVETIDQLQPFYIETNITFETYSAYLRYISFTRVNGPYNIGLPDVQYGGSIFSGVASASWLLDSYTNNLTEYTILISDSKYYADDFKLKGPVTTPRYYSEDIQLTVEFGSLVFDFTNSSMAKIPFTITTSTKYNDILTEFMILYDYSHEMDIGKVDYNDVFGGIMTSNLTHTTFTSWITLKPNDLLEHDFIGGDFTITFDYEGYQNSLHYFTTKCLTLIPPPAQPTIVTNLQLSPSGPVIDSTQNDFLTLQFQTKGANVNYASVVFYQTEILHPLHDQPVFPCEIEVPYSYDTLEVEYKCNIPIGYLLTQTVFYYLKLGINNVETPIYNSILQSSGLPSFFEIQGPVDNGLVPTIQQFETSFSGNLLNITYAIDNPTTLPLNLIKFYIFNRNVPYYGDYYEKLSVTSAERTLLNGTFEINVCDLEGFTFDFIGNFGVYISIPSPLPGVNYEFPYDILVNMDSNKQQFPNTIQCDYSGPRVVEFGIEDIKPYYDSSSSSQNITVSFTITDDLTGFSLLQGTIRSNTSSTFYFVDFYVFDSDLVSGNLNNGIYQVNITIPQFSNGTYIISVISVLDQNFNKRFYTTQNAAFLSKAYVFEAYTSLDNPSIPSIQSITNTIVSGENNIVVTLDTTSEISSILMGLSTNSDTPYIGLTPMGSNSYHFNAFDNLDLSTGTYYINLCIEYSLTLKCYSSLDLEQLGFTNNIYYYNPYIQ</sequence>
<dbReference type="OrthoDB" id="24338at2759"/>
<reference evidence="3 4" key="1">
    <citation type="submission" date="2015-12" db="EMBL/GenBank/DDBJ databases">
        <title>Dictyostelia acquired genes for synthesis and detection of signals that induce cell-type specialization by lateral gene transfer from prokaryotes.</title>
        <authorList>
            <person name="Gloeckner G."/>
            <person name="Schaap P."/>
        </authorList>
    </citation>
    <scope>NUCLEOTIDE SEQUENCE [LARGE SCALE GENOMIC DNA]</scope>
    <source>
        <strain evidence="3 4">TK</strain>
    </source>
</reference>
<dbReference type="Pfam" id="PF23034">
    <property type="entry name" value="DUF7035"/>
    <property type="match status" value="1"/>
</dbReference>
<feature type="domain" description="DUF7035" evidence="2">
    <location>
        <begin position="863"/>
        <end position="992"/>
    </location>
</feature>
<keyword evidence="1" id="KW-0732">Signal</keyword>
<dbReference type="Proteomes" id="UP000076078">
    <property type="component" value="Unassembled WGS sequence"/>
</dbReference>
<evidence type="ECO:0000259" key="2">
    <source>
        <dbReference type="Pfam" id="PF23034"/>
    </source>
</evidence>
<dbReference type="InParanoid" id="A0A152A7L5"/>
<evidence type="ECO:0000313" key="4">
    <source>
        <dbReference type="Proteomes" id="UP000076078"/>
    </source>
</evidence>
<feature type="signal peptide" evidence="1">
    <location>
        <begin position="1"/>
        <end position="23"/>
    </location>
</feature>
<dbReference type="EMBL" id="LODT01000004">
    <property type="protein sequence ID" value="KYR02121.1"/>
    <property type="molecule type" value="Genomic_DNA"/>
</dbReference>
<proteinExistence type="predicted"/>
<evidence type="ECO:0000256" key="1">
    <source>
        <dbReference type="SAM" id="SignalP"/>
    </source>
</evidence>
<feature type="chain" id="PRO_5007593728" evidence="1">
    <location>
        <begin position="24"/>
        <end position="1101"/>
    </location>
</feature>